<evidence type="ECO:0000313" key="3">
    <source>
        <dbReference type="Proteomes" id="UP000777440"/>
    </source>
</evidence>
<dbReference type="RefSeq" id="WP_220290916.1">
    <property type="nucleotide sequence ID" value="NZ_JAEUAX010000016.1"/>
</dbReference>
<dbReference type="Gene3D" id="3.40.960.10">
    <property type="entry name" value="VSR Endonuclease"/>
    <property type="match status" value="1"/>
</dbReference>
<dbReference type="Pfam" id="PF04480">
    <property type="entry name" value="DUF559"/>
    <property type="match status" value="1"/>
</dbReference>
<dbReference type="InterPro" id="IPR011335">
    <property type="entry name" value="Restrct_endonuc-II-like"/>
</dbReference>
<dbReference type="InterPro" id="IPR007569">
    <property type="entry name" value="DUF559"/>
</dbReference>
<feature type="domain" description="DUF559" evidence="1">
    <location>
        <begin position="167"/>
        <end position="224"/>
    </location>
</feature>
<name>A0ABS7I286_9MICO</name>
<organism evidence="2 3">
    <name type="scientific">Microbacterium ureisolvens</name>
    <dbReference type="NCBI Taxonomy" id="2781186"/>
    <lineage>
        <taxon>Bacteria</taxon>
        <taxon>Bacillati</taxon>
        <taxon>Actinomycetota</taxon>
        <taxon>Actinomycetes</taxon>
        <taxon>Micrococcales</taxon>
        <taxon>Microbacteriaceae</taxon>
        <taxon>Microbacterium</taxon>
    </lineage>
</organism>
<reference evidence="2 3" key="1">
    <citation type="journal article" date="2021" name="MBio">
        <title>Poor Competitiveness of Bradyrhizobium in Pigeon Pea Root Colonization in Indian Soils.</title>
        <authorList>
            <person name="Chalasani D."/>
            <person name="Basu A."/>
            <person name="Pullabhotla S.V.S.R.N."/>
            <person name="Jorrin B."/>
            <person name="Neal A.L."/>
            <person name="Poole P.S."/>
            <person name="Podile A.R."/>
            <person name="Tkacz A."/>
        </authorList>
    </citation>
    <scope>NUCLEOTIDE SEQUENCE [LARGE SCALE GENOMIC DNA]</scope>
    <source>
        <strain evidence="2 3">HU12</strain>
    </source>
</reference>
<dbReference type="SUPFAM" id="SSF52980">
    <property type="entry name" value="Restriction endonuclease-like"/>
    <property type="match status" value="1"/>
</dbReference>
<evidence type="ECO:0000259" key="1">
    <source>
        <dbReference type="Pfam" id="PF04480"/>
    </source>
</evidence>
<comment type="caution">
    <text evidence="2">The sequence shown here is derived from an EMBL/GenBank/DDBJ whole genome shotgun (WGS) entry which is preliminary data.</text>
</comment>
<gene>
    <name evidence="2" type="ORF">JNB61_18540</name>
</gene>
<accession>A0ABS7I286</accession>
<protein>
    <submittedName>
        <fullName evidence="2">DUF559 domain-containing protein</fullName>
    </submittedName>
</protein>
<sequence>MGADDFFSHTSALVLRGAPTPRDWDQAIHISGIRPRNPVRTRGVVSHRFAPREAAFTVRGGLRVENPVRAWVQASAQLSDLDLIVAADFLVARRRRIATIEELRIEAARMRRPRLQGLIDRVRDGAESAKETELRIRLVDGGLPEPDLARELFTSSGTFVARLDQAYPRYRVAVEFDGRQHAEDMVQFQRDADRWRAIGDEGWHLVRILNHHLEPDPSVALDIVRRALLRAGWRP</sequence>
<dbReference type="Proteomes" id="UP000777440">
    <property type="component" value="Unassembled WGS sequence"/>
</dbReference>
<dbReference type="EMBL" id="JAEUAX010000016">
    <property type="protein sequence ID" value="MBW9111774.1"/>
    <property type="molecule type" value="Genomic_DNA"/>
</dbReference>
<evidence type="ECO:0000313" key="2">
    <source>
        <dbReference type="EMBL" id="MBW9111774.1"/>
    </source>
</evidence>
<keyword evidence="3" id="KW-1185">Reference proteome</keyword>
<proteinExistence type="predicted"/>